<dbReference type="NCBIfam" id="NF004064">
    <property type="entry name" value="PRK05578.1"/>
    <property type="match status" value="1"/>
</dbReference>
<keyword evidence="7 10" id="KW-0862">Zinc</keyword>
<protein>
    <recommendedName>
        <fullName evidence="4 10">Cytidine deaminase</fullName>
        <ecNumber evidence="4 10">3.5.4.5</ecNumber>
    </recommendedName>
    <alternativeName>
        <fullName evidence="8 10">Cytidine aminohydrolase</fullName>
    </alternativeName>
</protein>
<evidence type="ECO:0000256" key="7">
    <source>
        <dbReference type="ARBA" id="ARBA00022833"/>
    </source>
</evidence>
<evidence type="ECO:0000259" key="11">
    <source>
        <dbReference type="PROSITE" id="PS51747"/>
    </source>
</evidence>
<gene>
    <name evidence="12" type="ORF">KUTeg_002319</name>
</gene>
<keyword evidence="6 10" id="KW-0378">Hydrolase</keyword>
<organism evidence="12 13">
    <name type="scientific">Tegillarca granosa</name>
    <name type="common">Malaysian cockle</name>
    <name type="synonym">Anadara granosa</name>
    <dbReference type="NCBI Taxonomy" id="220873"/>
    <lineage>
        <taxon>Eukaryota</taxon>
        <taxon>Metazoa</taxon>
        <taxon>Spiralia</taxon>
        <taxon>Lophotrochozoa</taxon>
        <taxon>Mollusca</taxon>
        <taxon>Bivalvia</taxon>
        <taxon>Autobranchia</taxon>
        <taxon>Pteriomorphia</taxon>
        <taxon>Arcoida</taxon>
        <taxon>Arcoidea</taxon>
        <taxon>Arcidae</taxon>
        <taxon>Tegillarca</taxon>
    </lineage>
</organism>
<evidence type="ECO:0000256" key="9">
    <source>
        <dbReference type="ARBA" id="ARBA00049558"/>
    </source>
</evidence>
<comment type="caution">
    <text evidence="12">The sequence shown here is derived from an EMBL/GenBank/DDBJ whole genome shotgun (WGS) entry which is preliminary data.</text>
</comment>
<evidence type="ECO:0000256" key="4">
    <source>
        <dbReference type="ARBA" id="ARBA00012783"/>
    </source>
</evidence>
<dbReference type="CDD" id="cd01283">
    <property type="entry name" value="cytidine_deaminase"/>
    <property type="match status" value="1"/>
</dbReference>
<dbReference type="PANTHER" id="PTHR11644">
    <property type="entry name" value="CYTIDINE DEAMINASE"/>
    <property type="match status" value="1"/>
</dbReference>
<dbReference type="SUPFAM" id="SSF53927">
    <property type="entry name" value="Cytidine deaminase-like"/>
    <property type="match status" value="1"/>
</dbReference>
<comment type="similarity">
    <text evidence="3 10">Belongs to the cytidine and deoxycytidylate deaminase family.</text>
</comment>
<evidence type="ECO:0000256" key="10">
    <source>
        <dbReference type="RuleBase" id="RU364006"/>
    </source>
</evidence>
<evidence type="ECO:0000256" key="1">
    <source>
        <dbReference type="ARBA" id="ARBA00001947"/>
    </source>
</evidence>
<evidence type="ECO:0000256" key="3">
    <source>
        <dbReference type="ARBA" id="ARBA00006576"/>
    </source>
</evidence>
<reference evidence="12 13" key="1">
    <citation type="submission" date="2022-12" db="EMBL/GenBank/DDBJ databases">
        <title>Chromosome-level genome of Tegillarca granosa.</title>
        <authorList>
            <person name="Kim J."/>
        </authorList>
    </citation>
    <scope>NUCLEOTIDE SEQUENCE [LARGE SCALE GENOMIC DNA]</scope>
    <source>
        <strain evidence="12">Teg-2019</strain>
        <tissue evidence="12">Adductor muscle</tissue>
    </source>
</reference>
<dbReference type="EC" id="3.5.4.5" evidence="4 10"/>
<dbReference type="Proteomes" id="UP001217089">
    <property type="component" value="Unassembled WGS sequence"/>
</dbReference>
<keyword evidence="13" id="KW-1185">Reference proteome</keyword>
<keyword evidence="5 10" id="KW-0479">Metal-binding</keyword>
<evidence type="ECO:0000313" key="12">
    <source>
        <dbReference type="EMBL" id="KAJ8320732.1"/>
    </source>
</evidence>
<sequence length="136" mass="15067">MELKSLDITIQNLIQAAVKAKDQAYCPYSSFRVGAAVLCENDSIVSGCNVENASYGLCVCAERVAIWRAVAEGHKTFRACAGDFKASCGACRQVFAEFNMDLDLYMVKPDMTVKKVTIRELLPMAFTPEDLKKERI</sequence>
<name>A0ABQ9FVB6_TEGGR</name>
<evidence type="ECO:0000256" key="8">
    <source>
        <dbReference type="ARBA" id="ARBA00032005"/>
    </source>
</evidence>
<dbReference type="Gene3D" id="3.40.140.10">
    <property type="entry name" value="Cytidine Deaminase, domain 2"/>
    <property type="match status" value="1"/>
</dbReference>
<comment type="catalytic activity">
    <reaction evidence="9 10">
        <text>cytidine + H2O + H(+) = uridine + NH4(+)</text>
        <dbReference type="Rhea" id="RHEA:16069"/>
        <dbReference type="ChEBI" id="CHEBI:15377"/>
        <dbReference type="ChEBI" id="CHEBI:15378"/>
        <dbReference type="ChEBI" id="CHEBI:16704"/>
        <dbReference type="ChEBI" id="CHEBI:17562"/>
        <dbReference type="ChEBI" id="CHEBI:28938"/>
        <dbReference type="EC" id="3.5.4.5"/>
    </reaction>
</comment>
<evidence type="ECO:0000256" key="2">
    <source>
        <dbReference type="ARBA" id="ARBA00003949"/>
    </source>
</evidence>
<dbReference type="Pfam" id="PF00383">
    <property type="entry name" value="dCMP_cyt_deam_1"/>
    <property type="match status" value="1"/>
</dbReference>
<proteinExistence type="inferred from homology"/>
<dbReference type="PROSITE" id="PS51747">
    <property type="entry name" value="CYT_DCMP_DEAMINASES_2"/>
    <property type="match status" value="1"/>
</dbReference>
<evidence type="ECO:0000256" key="6">
    <source>
        <dbReference type="ARBA" id="ARBA00022801"/>
    </source>
</evidence>
<comment type="cofactor">
    <cofactor evidence="1 10">
        <name>Zn(2+)</name>
        <dbReference type="ChEBI" id="CHEBI:29105"/>
    </cofactor>
</comment>
<evidence type="ECO:0000313" key="13">
    <source>
        <dbReference type="Proteomes" id="UP001217089"/>
    </source>
</evidence>
<comment type="catalytic activity">
    <reaction evidence="10">
        <text>2'-deoxycytidine + H2O + H(+) = 2'-deoxyuridine + NH4(+)</text>
        <dbReference type="Rhea" id="RHEA:13433"/>
        <dbReference type="ChEBI" id="CHEBI:15377"/>
        <dbReference type="ChEBI" id="CHEBI:15378"/>
        <dbReference type="ChEBI" id="CHEBI:15698"/>
        <dbReference type="ChEBI" id="CHEBI:16450"/>
        <dbReference type="ChEBI" id="CHEBI:28938"/>
        <dbReference type="EC" id="3.5.4.5"/>
    </reaction>
</comment>
<comment type="function">
    <text evidence="2 10">This enzyme scavenges exogenous and endogenous cytidine and 2'-deoxycytidine for UMP synthesis.</text>
</comment>
<dbReference type="InterPro" id="IPR050202">
    <property type="entry name" value="Cyt/Deoxycyt_deaminase"/>
</dbReference>
<accession>A0ABQ9FVB6</accession>
<evidence type="ECO:0000256" key="5">
    <source>
        <dbReference type="ARBA" id="ARBA00022723"/>
    </source>
</evidence>
<feature type="domain" description="CMP/dCMP-type deaminase" evidence="11">
    <location>
        <begin position="8"/>
        <end position="129"/>
    </location>
</feature>
<dbReference type="EMBL" id="JARBDR010000141">
    <property type="protein sequence ID" value="KAJ8320732.1"/>
    <property type="molecule type" value="Genomic_DNA"/>
</dbReference>
<dbReference type="InterPro" id="IPR016193">
    <property type="entry name" value="Cytidine_deaminase-like"/>
</dbReference>
<dbReference type="InterPro" id="IPR006262">
    <property type="entry name" value="Cyt_deam_tetra"/>
</dbReference>
<dbReference type="NCBIfam" id="TIGR01354">
    <property type="entry name" value="cyt_deam_tetra"/>
    <property type="match status" value="1"/>
</dbReference>
<dbReference type="InterPro" id="IPR002125">
    <property type="entry name" value="CMP_dCMP_dom"/>
</dbReference>
<dbReference type="PANTHER" id="PTHR11644:SF2">
    <property type="entry name" value="CYTIDINE DEAMINASE"/>
    <property type="match status" value="1"/>
</dbReference>